<evidence type="ECO:0000313" key="2">
    <source>
        <dbReference type="Proteomes" id="UP000275078"/>
    </source>
</evidence>
<evidence type="ECO:0000313" key="1">
    <source>
        <dbReference type="EMBL" id="RPA84010.1"/>
    </source>
</evidence>
<gene>
    <name evidence="1" type="ORF">BJ508DRAFT_46739</name>
</gene>
<reference evidence="1 2" key="1">
    <citation type="journal article" date="2018" name="Nat. Ecol. Evol.">
        <title>Pezizomycetes genomes reveal the molecular basis of ectomycorrhizal truffle lifestyle.</title>
        <authorList>
            <person name="Murat C."/>
            <person name="Payen T."/>
            <person name="Noel B."/>
            <person name="Kuo A."/>
            <person name="Morin E."/>
            <person name="Chen J."/>
            <person name="Kohler A."/>
            <person name="Krizsan K."/>
            <person name="Balestrini R."/>
            <person name="Da Silva C."/>
            <person name="Montanini B."/>
            <person name="Hainaut M."/>
            <person name="Levati E."/>
            <person name="Barry K.W."/>
            <person name="Belfiori B."/>
            <person name="Cichocki N."/>
            <person name="Clum A."/>
            <person name="Dockter R.B."/>
            <person name="Fauchery L."/>
            <person name="Guy J."/>
            <person name="Iotti M."/>
            <person name="Le Tacon F."/>
            <person name="Lindquist E.A."/>
            <person name="Lipzen A."/>
            <person name="Malagnac F."/>
            <person name="Mello A."/>
            <person name="Molinier V."/>
            <person name="Miyauchi S."/>
            <person name="Poulain J."/>
            <person name="Riccioni C."/>
            <person name="Rubini A."/>
            <person name="Sitrit Y."/>
            <person name="Splivallo R."/>
            <person name="Traeger S."/>
            <person name="Wang M."/>
            <person name="Zifcakova L."/>
            <person name="Wipf D."/>
            <person name="Zambonelli A."/>
            <person name="Paolocci F."/>
            <person name="Nowrousian M."/>
            <person name="Ottonello S."/>
            <person name="Baldrian P."/>
            <person name="Spatafora J.W."/>
            <person name="Henrissat B."/>
            <person name="Nagy L.G."/>
            <person name="Aury J.M."/>
            <person name="Wincker P."/>
            <person name="Grigoriev I.V."/>
            <person name="Bonfante P."/>
            <person name="Martin F.M."/>
        </authorList>
    </citation>
    <scope>NUCLEOTIDE SEQUENCE [LARGE SCALE GENOMIC DNA]</scope>
    <source>
        <strain evidence="1 2">RN42</strain>
    </source>
</reference>
<dbReference type="AlphaFoldDB" id="A0A3N4IIN0"/>
<proteinExistence type="predicted"/>
<name>A0A3N4IIN0_ASCIM</name>
<sequence length="361" mass="41691">MSVQYRAAMTHGADRLQWVASEGNRTSEVSEKLWCLVSRLVWDIRFVEHFECWYRSPVLNIDGPKTRHSYGARFGVENWALAKTRFQAFEIFFEEWRNVTIRPELLLVESDLADVLARYYPKRFDFAAWTMDWESSSRTRYKWDTELACYDEEVSYDLSCLVEYSSENRKPLRHLDEKGSWPSMLEVAAFFGAENTSYTLITCLNIPPSMPGNYVLWAAMIGVNFRIFDMLLDHEHPDICSPNEFGETLLEFLPMALQPLRVSAVIPTPETVRLYLVHGRVIEEYRDPLSLIKAGRNLSIYKKLISKGAKTYGQLGFRLLGTEEIEIVNVEEGRQELRLKEVSPEDINTEPDTSSVAVTAI</sequence>
<dbReference type="EMBL" id="ML119661">
    <property type="protein sequence ID" value="RPA84010.1"/>
    <property type="molecule type" value="Genomic_DNA"/>
</dbReference>
<accession>A0A3N4IIN0</accession>
<dbReference type="Proteomes" id="UP000275078">
    <property type="component" value="Unassembled WGS sequence"/>
</dbReference>
<protein>
    <submittedName>
        <fullName evidence="1">Uncharacterized protein</fullName>
    </submittedName>
</protein>
<organism evidence="1 2">
    <name type="scientific">Ascobolus immersus RN42</name>
    <dbReference type="NCBI Taxonomy" id="1160509"/>
    <lineage>
        <taxon>Eukaryota</taxon>
        <taxon>Fungi</taxon>
        <taxon>Dikarya</taxon>
        <taxon>Ascomycota</taxon>
        <taxon>Pezizomycotina</taxon>
        <taxon>Pezizomycetes</taxon>
        <taxon>Pezizales</taxon>
        <taxon>Ascobolaceae</taxon>
        <taxon>Ascobolus</taxon>
    </lineage>
</organism>
<keyword evidence="2" id="KW-1185">Reference proteome</keyword>